<keyword evidence="11" id="KW-1185">Reference proteome</keyword>
<name>I8UCR4_9BACL</name>
<dbReference type="PANTHER" id="PTHR10681:SF121">
    <property type="entry name" value="ALKYL HYDROPEROXIDE REDUCTASE C"/>
    <property type="match status" value="1"/>
</dbReference>
<reference evidence="10 11" key="1">
    <citation type="journal article" date="2012" name="J. Bacteriol.">
        <title>Genome of Bacillus macauensis ZFHKF-1, a Long-Chain-Forming Bacterium.</title>
        <authorList>
            <person name="Cai L."/>
            <person name="Zhang T."/>
        </authorList>
    </citation>
    <scope>NUCLEOTIDE SEQUENCE [LARGE SCALE GENOMIC DNA]</scope>
    <source>
        <strain evidence="10 11">ZFHKF-1</strain>
    </source>
</reference>
<dbReference type="InterPro" id="IPR000866">
    <property type="entry name" value="AhpC/TSA"/>
</dbReference>
<comment type="caution">
    <text evidence="10">The sequence shown here is derived from an EMBL/GenBank/DDBJ whole genome shotgun (WGS) entry which is preliminary data.</text>
</comment>
<evidence type="ECO:0000256" key="5">
    <source>
        <dbReference type="ARBA" id="ARBA00023157"/>
    </source>
</evidence>
<evidence type="ECO:0000313" key="11">
    <source>
        <dbReference type="Proteomes" id="UP000004080"/>
    </source>
</evidence>
<keyword evidence="5" id="KW-1015">Disulfide bond</keyword>
<dbReference type="PATRIC" id="fig|1196324.3.peg.2767"/>
<dbReference type="InterPro" id="IPR019479">
    <property type="entry name" value="Peroxiredoxin_C"/>
</dbReference>
<keyword evidence="6" id="KW-0676">Redox-active center</keyword>
<feature type="domain" description="Peroxiredoxin C-terminal" evidence="9">
    <location>
        <begin position="94"/>
        <end position="119"/>
    </location>
</feature>
<evidence type="ECO:0000256" key="4">
    <source>
        <dbReference type="ARBA" id="ARBA00023002"/>
    </source>
</evidence>
<dbReference type="GO" id="GO:0005829">
    <property type="term" value="C:cytosol"/>
    <property type="evidence" value="ECO:0007669"/>
    <property type="project" value="TreeGrafter"/>
</dbReference>
<dbReference type="InterPro" id="IPR036249">
    <property type="entry name" value="Thioredoxin-like_sf"/>
</dbReference>
<dbReference type="AlphaFoldDB" id="I8UCR4"/>
<organism evidence="10 11">
    <name type="scientific">Fictibacillus macauensis ZFHKF-1</name>
    <dbReference type="NCBI Taxonomy" id="1196324"/>
    <lineage>
        <taxon>Bacteria</taxon>
        <taxon>Bacillati</taxon>
        <taxon>Bacillota</taxon>
        <taxon>Bacilli</taxon>
        <taxon>Bacillales</taxon>
        <taxon>Fictibacillaceae</taxon>
        <taxon>Fictibacillus</taxon>
    </lineage>
</organism>
<evidence type="ECO:0000256" key="6">
    <source>
        <dbReference type="ARBA" id="ARBA00023284"/>
    </source>
</evidence>
<dbReference type="SUPFAM" id="SSF52833">
    <property type="entry name" value="Thioredoxin-like"/>
    <property type="match status" value="1"/>
</dbReference>
<feature type="compositionally biased region" description="Polar residues" evidence="7">
    <location>
        <begin position="116"/>
        <end position="125"/>
    </location>
</feature>
<dbReference type="Pfam" id="PF10417">
    <property type="entry name" value="1-cysPrx_C"/>
    <property type="match status" value="1"/>
</dbReference>
<feature type="domain" description="Alkyl hydroperoxide reductase subunit C/ Thiol specific antioxidant" evidence="8">
    <location>
        <begin position="28"/>
        <end position="75"/>
    </location>
</feature>
<evidence type="ECO:0000313" key="10">
    <source>
        <dbReference type="EMBL" id="EIT84715.1"/>
    </source>
</evidence>
<feature type="region of interest" description="Disordered" evidence="7">
    <location>
        <begin position="106"/>
        <end position="125"/>
    </location>
</feature>
<dbReference type="GO" id="GO:0042744">
    <property type="term" value="P:hydrogen peroxide catabolic process"/>
    <property type="evidence" value="ECO:0007669"/>
    <property type="project" value="TreeGrafter"/>
</dbReference>
<evidence type="ECO:0000256" key="7">
    <source>
        <dbReference type="SAM" id="MobiDB-lite"/>
    </source>
</evidence>
<evidence type="ECO:0000256" key="2">
    <source>
        <dbReference type="ARBA" id="ARBA00022559"/>
    </source>
</evidence>
<dbReference type="Proteomes" id="UP000004080">
    <property type="component" value="Unassembled WGS sequence"/>
</dbReference>
<dbReference type="InterPro" id="IPR050217">
    <property type="entry name" value="Peroxiredoxin"/>
</dbReference>
<dbReference type="Pfam" id="PF00578">
    <property type="entry name" value="AhpC-TSA"/>
    <property type="match status" value="1"/>
</dbReference>
<dbReference type="OrthoDB" id="9812811at2"/>
<keyword evidence="2" id="KW-0575">Peroxidase</keyword>
<gene>
    <name evidence="10" type="ORF">A374_13525</name>
</gene>
<proteinExistence type="inferred from homology"/>
<dbReference type="PANTHER" id="PTHR10681">
    <property type="entry name" value="THIOREDOXIN PEROXIDASE"/>
    <property type="match status" value="1"/>
</dbReference>
<comment type="similarity">
    <text evidence="1">Belongs to the peroxiredoxin family. AhpC/Prx1 subfamily.</text>
</comment>
<evidence type="ECO:0000256" key="1">
    <source>
        <dbReference type="ARBA" id="ARBA00009796"/>
    </source>
</evidence>
<dbReference type="GO" id="GO:0008379">
    <property type="term" value="F:thioredoxin peroxidase activity"/>
    <property type="evidence" value="ECO:0007669"/>
    <property type="project" value="TreeGrafter"/>
</dbReference>
<dbReference type="Gene3D" id="3.40.30.10">
    <property type="entry name" value="Glutaredoxin"/>
    <property type="match status" value="1"/>
</dbReference>
<dbReference type="GO" id="GO:0045454">
    <property type="term" value="P:cell redox homeostasis"/>
    <property type="evidence" value="ECO:0007669"/>
    <property type="project" value="TreeGrafter"/>
</dbReference>
<dbReference type="GO" id="GO:0033554">
    <property type="term" value="P:cellular response to stress"/>
    <property type="evidence" value="ECO:0007669"/>
    <property type="project" value="TreeGrafter"/>
</dbReference>
<protein>
    <submittedName>
        <fullName evidence="10">Peroxiredoxin</fullName>
    </submittedName>
</protein>
<evidence type="ECO:0000256" key="3">
    <source>
        <dbReference type="ARBA" id="ARBA00022862"/>
    </source>
</evidence>
<keyword evidence="3" id="KW-0049">Antioxidant</keyword>
<keyword evidence="4" id="KW-0560">Oxidoreductase</keyword>
<dbReference type="EMBL" id="AKKV01000030">
    <property type="protein sequence ID" value="EIT84715.1"/>
    <property type="molecule type" value="Genomic_DNA"/>
</dbReference>
<sequence>MQRQSRAKLHESASLFHAPAFHKNLIHAHKVFKETSPLASKVQYPLISDRNHSISKAYQVLNEEKGAAERASILILYPEEVGRNTYELLRIVQALHYATTTNTATPANWVPGQQGIHPNTNQIGR</sequence>
<dbReference type="eggNOG" id="COG0450">
    <property type="taxonomic scope" value="Bacteria"/>
</dbReference>
<evidence type="ECO:0000259" key="9">
    <source>
        <dbReference type="Pfam" id="PF10417"/>
    </source>
</evidence>
<evidence type="ECO:0000259" key="8">
    <source>
        <dbReference type="Pfam" id="PF00578"/>
    </source>
</evidence>
<dbReference type="GO" id="GO:0006979">
    <property type="term" value="P:response to oxidative stress"/>
    <property type="evidence" value="ECO:0007669"/>
    <property type="project" value="TreeGrafter"/>
</dbReference>
<accession>I8UCR4</accession>
<dbReference type="STRING" id="1196324.A374_13525"/>